<dbReference type="GO" id="GO:0005975">
    <property type="term" value="P:carbohydrate metabolic process"/>
    <property type="evidence" value="ECO:0007669"/>
    <property type="project" value="InterPro"/>
</dbReference>
<keyword evidence="10" id="KW-1133">Transmembrane helix</keyword>
<evidence type="ECO:0000256" key="10">
    <source>
        <dbReference type="SAM" id="Phobius"/>
    </source>
</evidence>
<proteinExistence type="inferred from homology"/>
<feature type="transmembrane region" description="Helical" evidence="10">
    <location>
        <begin position="281"/>
        <end position="308"/>
    </location>
</feature>
<evidence type="ECO:0000313" key="11">
    <source>
        <dbReference type="EMBL" id="MBA0653375.1"/>
    </source>
</evidence>
<dbReference type="CDD" id="cd02021">
    <property type="entry name" value="GntK"/>
    <property type="match status" value="1"/>
</dbReference>
<keyword evidence="10" id="KW-0472">Membrane</keyword>
<dbReference type="InterPro" id="IPR006001">
    <property type="entry name" value="Therm_gnt_kin"/>
</dbReference>
<gene>
    <name evidence="11" type="ORF">Goklo_020559</name>
</gene>
<evidence type="ECO:0000313" key="12">
    <source>
        <dbReference type="Proteomes" id="UP000593573"/>
    </source>
</evidence>
<keyword evidence="4" id="KW-0808">Transferase</keyword>
<sequence length="376" mass="40671">MSQGIPLSDEDRIPWLETLRGVLKDKLDNGKTVILGCSSLQKHYREILRSADADYVHGSYASTVQFVLLDAEADVLAARLEKRAAEGKHFMPATLLQSQLESLHIDEGEGIFKVDATLSPLIITDNPPLEVFSLDSENQIQATNNPNSILFSFVNLQLEVNNSKSAMADQTNGVTLNENQRIRKEETLYDVLHRSVSMILPDASSTESAPLLQRIKISVSENGPCLGEASRNTGQTLLRWTRRGSPLRALLVISIGSVAFLALTGLLTFMLIFLVATVNAIIVSLLISLAAAGGFLFFSLASVTAIYIGAMSIAALVISIATISAIFAAMIAAGWVGFFWVIWLGTRKSVGFAKQSLSKTGSVISAYSSAQHARID</sequence>
<dbReference type="OrthoDB" id="1925129at2759"/>
<comment type="pathway">
    <text evidence="1">Carbohydrate acid metabolism; D-gluconate degradation.</text>
</comment>
<dbReference type="EC" id="2.7.1.12" evidence="3"/>
<keyword evidence="6" id="KW-0418">Kinase</keyword>
<feature type="transmembrane region" description="Helical" evidence="10">
    <location>
        <begin position="315"/>
        <end position="343"/>
    </location>
</feature>
<dbReference type="PANTHER" id="PTHR35508:SF1">
    <property type="entry name" value="VOLTAGE-DEPENDENT L-TYPE CALCIUM CHANNEL SUBUNIT"/>
    <property type="match status" value="1"/>
</dbReference>
<dbReference type="GO" id="GO:0005524">
    <property type="term" value="F:ATP binding"/>
    <property type="evidence" value="ECO:0007669"/>
    <property type="project" value="UniProtKB-KW"/>
</dbReference>
<evidence type="ECO:0000256" key="7">
    <source>
        <dbReference type="ARBA" id="ARBA00022840"/>
    </source>
</evidence>
<dbReference type="EMBL" id="JABFAB010000007">
    <property type="protein sequence ID" value="MBA0653375.1"/>
    <property type="molecule type" value="Genomic_DNA"/>
</dbReference>
<feature type="transmembrane region" description="Helical" evidence="10">
    <location>
        <begin position="249"/>
        <end position="275"/>
    </location>
</feature>
<dbReference type="PANTHER" id="PTHR35508">
    <property type="entry name" value="VOLTAGE-DEPENDENT L-TYPE CALCIUM CHANNEL SUBUNIT"/>
    <property type="match status" value="1"/>
</dbReference>
<dbReference type="Gene3D" id="3.40.50.300">
    <property type="entry name" value="P-loop containing nucleotide triphosphate hydrolases"/>
    <property type="match status" value="1"/>
</dbReference>
<evidence type="ECO:0000256" key="8">
    <source>
        <dbReference type="ARBA" id="ARBA00029835"/>
    </source>
</evidence>
<evidence type="ECO:0000256" key="2">
    <source>
        <dbReference type="ARBA" id="ARBA00008420"/>
    </source>
</evidence>
<comment type="similarity">
    <text evidence="2">Belongs to the gluconokinase GntK/GntV family.</text>
</comment>
<evidence type="ECO:0000256" key="4">
    <source>
        <dbReference type="ARBA" id="ARBA00022679"/>
    </source>
</evidence>
<evidence type="ECO:0000256" key="5">
    <source>
        <dbReference type="ARBA" id="ARBA00022741"/>
    </source>
</evidence>
<keyword evidence="10" id="KW-0812">Transmembrane</keyword>
<reference evidence="11 12" key="1">
    <citation type="journal article" date="2019" name="Genome Biol. Evol.">
        <title>Insights into the evolution of the New World diploid cottons (Gossypium, subgenus Houzingenia) based on genome sequencing.</title>
        <authorList>
            <person name="Grover C.E."/>
            <person name="Arick M.A. 2nd"/>
            <person name="Thrash A."/>
            <person name="Conover J.L."/>
            <person name="Sanders W.S."/>
            <person name="Peterson D.G."/>
            <person name="Frelichowski J.E."/>
            <person name="Scheffler J.A."/>
            <person name="Scheffler B.E."/>
            <person name="Wendel J.F."/>
        </authorList>
    </citation>
    <scope>NUCLEOTIDE SEQUENCE [LARGE SCALE GENOMIC DNA]</scope>
    <source>
        <strain evidence="11">57</strain>
        <tissue evidence="11">Leaf</tissue>
    </source>
</reference>
<evidence type="ECO:0000256" key="1">
    <source>
        <dbReference type="ARBA" id="ARBA00004875"/>
    </source>
</evidence>
<comment type="caution">
    <text evidence="11">The sequence shown here is derived from an EMBL/GenBank/DDBJ whole genome shotgun (WGS) entry which is preliminary data.</text>
</comment>
<dbReference type="InterPro" id="IPR027417">
    <property type="entry name" value="P-loop_NTPase"/>
</dbReference>
<keyword evidence="7" id="KW-0067">ATP-binding</keyword>
<accession>A0A7J8US83</accession>
<name>A0A7J8US83_9ROSI</name>
<evidence type="ECO:0000256" key="6">
    <source>
        <dbReference type="ARBA" id="ARBA00022777"/>
    </source>
</evidence>
<dbReference type="GO" id="GO:0046316">
    <property type="term" value="F:gluconokinase activity"/>
    <property type="evidence" value="ECO:0007669"/>
    <property type="project" value="UniProtKB-EC"/>
</dbReference>
<protein>
    <recommendedName>
        <fullName evidence="3">gluconokinase</fullName>
        <ecNumber evidence="3">2.7.1.12</ecNumber>
    </recommendedName>
    <alternativeName>
        <fullName evidence="8">Gluconate kinase</fullName>
    </alternativeName>
</protein>
<dbReference type="SUPFAM" id="SSF52540">
    <property type="entry name" value="P-loop containing nucleoside triphosphate hydrolases"/>
    <property type="match status" value="1"/>
</dbReference>
<dbReference type="Proteomes" id="UP000593573">
    <property type="component" value="Unassembled WGS sequence"/>
</dbReference>
<evidence type="ECO:0000256" key="3">
    <source>
        <dbReference type="ARBA" id="ARBA00012054"/>
    </source>
</evidence>
<organism evidence="11 12">
    <name type="scientific">Gossypium klotzschianum</name>
    <dbReference type="NCBI Taxonomy" id="34286"/>
    <lineage>
        <taxon>Eukaryota</taxon>
        <taxon>Viridiplantae</taxon>
        <taxon>Streptophyta</taxon>
        <taxon>Embryophyta</taxon>
        <taxon>Tracheophyta</taxon>
        <taxon>Spermatophyta</taxon>
        <taxon>Magnoliopsida</taxon>
        <taxon>eudicotyledons</taxon>
        <taxon>Gunneridae</taxon>
        <taxon>Pentapetalae</taxon>
        <taxon>rosids</taxon>
        <taxon>malvids</taxon>
        <taxon>Malvales</taxon>
        <taxon>Malvaceae</taxon>
        <taxon>Malvoideae</taxon>
        <taxon>Gossypium</taxon>
    </lineage>
</organism>
<dbReference type="AlphaFoldDB" id="A0A7J8US83"/>
<keyword evidence="5" id="KW-0547">Nucleotide-binding</keyword>
<comment type="catalytic activity">
    <reaction evidence="9">
        <text>D-gluconate + ATP = 6-phospho-D-gluconate + ADP + H(+)</text>
        <dbReference type="Rhea" id="RHEA:19433"/>
        <dbReference type="ChEBI" id="CHEBI:15378"/>
        <dbReference type="ChEBI" id="CHEBI:18391"/>
        <dbReference type="ChEBI" id="CHEBI:30616"/>
        <dbReference type="ChEBI" id="CHEBI:58759"/>
        <dbReference type="ChEBI" id="CHEBI:456216"/>
        <dbReference type="EC" id="2.7.1.12"/>
    </reaction>
</comment>
<dbReference type="UniPathway" id="UPA00792"/>
<evidence type="ECO:0000256" key="9">
    <source>
        <dbReference type="ARBA" id="ARBA00048090"/>
    </source>
</evidence>
<keyword evidence="12" id="KW-1185">Reference proteome</keyword>